<dbReference type="AlphaFoldDB" id="A0A2T9Y8K4"/>
<organism evidence="2 3">
    <name type="scientific">Furculomyces boomerangus</name>
    <dbReference type="NCBI Taxonomy" id="61424"/>
    <lineage>
        <taxon>Eukaryota</taxon>
        <taxon>Fungi</taxon>
        <taxon>Fungi incertae sedis</taxon>
        <taxon>Zoopagomycota</taxon>
        <taxon>Kickxellomycotina</taxon>
        <taxon>Harpellomycetes</taxon>
        <taxon>Harpellales</taxon>
        <taxon>Harpellaceae</taxon>
        <taxon>Furculomyces</taxon>
    </lineage>
</organism>
<feature type="region of interest" description="Disordered" evidence="1">
    <location>
        <begin position="720"/>
        <end position="739"/>
    </location>
</feature>
<dbReference type="EMBL" id="MBFT01000607">
    <property type="protein sequence ID" value="PVU88644.1"/>
    <property type="molecule type" value="Genomic_DNA"/>
</dbReference>
<gene>
    <name evidence="2" type="ORF">BB559_005483</name>
</gene>
<feature type="region of interest" description="Disordered" evidence="1">
    <location>
        <begin position="77"/>
        <end position="107"/>
    </location>
</feature>
<evidence type="ECO:0000313" key="3">
    <source>
        <dbReference type="Proteomes" id="UP000245699"/>
    </source>
</evidence>
<reference evidence="2 3" key="1">
    <citation type="journal article" date="2018" name="MBio">
        <title>Comparative Genomics Reveals the Core Gene Toolbox for the Fungus-Insect Symbiosis.</title>
        <authorList>
            <person name="Wang Y."/>
            <person name="Stata M."/>
            <person name="Wang W."/>
            <person name="Stajich J.E."/>
            <person name="White M.M."/>
            <person name="Moncalvo J.M."/>
        </authorList>
    </citation>
    <scope>NUCLEOTIDE SEQUENCE [LARGE SCALE GENOMIC DNA]</scope>
    <source>
        <strain evidence="2 3">AUS-77-4</strain>
    </source>
</reference>
<name>A0A2T9Y8K4_9FUNG</name>
<evidence type="ECO:0000313" key="2">
    <source>
        <dbReference type="EMBL" id="PVU88644.1"/>
    </source>
</evidence>
<feature type="compositionally biased region" description="Polar residues" evidence="1">
    <location>
        <begin position="720"/>
        <end position="731"/>
    </location>
</feature>
<keyword evidence="3" id="KW-1185">Reference proteome</keyword>
<feature type="compositionally biased region" description="Polar residues" evidence="1">
    <location>
        <begin position="258"/>
        <end position="271"/>
    </location>
</feature>
<protein>
    <submittedName>
        <fullName evidence="2">Uncharacterized protein</fullName>
    </submittedName>
</protein>
<comment type="caution">
    <text evidence="2">The sequence shown here is derived from an EMBL/GenBank/DDBJ whole genome shotgun (WGS) entry which is preliminary data.</text>
</comment>
<proteinExistence type="predicted"/>
<accession>A0A2T9Y8K4</accession>
<dbReference type="Proteomes" id="UP000245699">
    <property type="component" value="Unassembled WGS sequence"/>
</dbReference>
<feature type="region of interest" description="Disordered" evidence="1">
    <location>
        <begin position="251"/>
        <end position="273"/>
    </location>
</feature>
<dbReference type="OrthoDB" id="39591at2759"/>
<evidence type="ECO:0000256" key="1">
    <source>
        <dbReference type="SAM" id="MobiDB-lite"/>
    </source>
</evidence>
<sequence length="936" mass="105754">MTLELPPQTSNQSETTLSQQISFNSLNITPPLYKQHAPLNNPNQYLNPNKEHVHSICPLKPFSHMIISYKRNLQYQSPNRTPLQDQTFTNNASDQTPNANSPIDNSSPFSKLNLKSLIEAKVEHLSDGLERKLSHLNKNNSLIGKNVGSFIKFEKPKLDPNNNSWSVWNWLGSPKDPEPKCKNSQIDHNHQLCPACCAFSIQEGELAGLVRLGQITDSQGKQMVIVLCAHGFSNKTAQEWWNWKKRKLESKKAKNNFHTRSNNSSTSSLKIHSNRDKSHEYGLCVVHVAEVTILHRVSCLGLEKILPVPISSVWGSTNETRRTYSFSEHSQSDWNLSAINKCDLNTQKQWMSFLVSRHSIIEMAHPLSPSEVCINHDSDPSSMTSEIVGLSGMLGEPLLSYIHPEDSHRVIKALEIAWDVRPDIYHYYENIYYKQGQSKIIEKVISERKNKEKEWRKDGIEVHNAIVELTIQWRVIPPGKVLDSSVDEASWRPFGWDDPNQLEKNCRFVKMKLCRWPAIITPPKPNFHRFSRFYDDPYQETANRLGAHTDSHADENGFVLVALKFIAERAYTEYLDQNLSKSTKINDQINSIPVSGSSSAHSGLYEDDRLAFDLDRLERSLSSLSLANARLEQSADAEGLRIVPGELVEEEYASDGSGALNIFSPDSSSFTSPVGSNSNNGNNLPIDFLCENNYYYKLPKRKTDTKLSIESILLTSPEMDTSLNGHSNGRRSSMAFLPPEDKPKLYNTLGNLSEHFELENNKNVGHNKTESLNEPLSEKNILDSPIPDIVLSEFDKPKSVVLSNRPKSTILDIDCHDYYPLLDSDDTTHNASDSNLNLTRNNTKNIYCGCSMNASSETINSKEYSKNCKHMIQTGTPGGLKSELLTRALQRSKSRNIPPPHGFYPRQKRLGPVRSSTYVQAQLSALNKPRKSKQED</sequence>
<feature type="region of interest" description="Disordered" evidence="1">
    <location>
        <begin position="891"/>
        <end position="914"/>
    </location>
</feature>